<organism evidence="2 3">
    <name type="scientific">Dillenia turbinata</name>
    <dbReference type="NCBI Taxonomy" id="194707"/>
    <lineage>
        <taxon>Eukaryota</taxon>
        <taxon>Viridiplantae</taxon>
        <taxon>Streptophyta</taxon>
        <taxon>Embryophyta</taxon>
        <taxon>Tracheophyta</taxon>
        <taxon>Spermatophyta</taxon>
        <taxon>Magnoliopsida</taxon>
        <taxon>eudicotyledons</taxon>
        <taxon>Gunneridae</taxon>
        <taxon>Pentapetalae</taxon>
        <taxon>Dilleniales</taxon>
        <taxon>Dilleniaceae</taxon>
        <taxon>Dillenia</taxon>
    </lineage>
</organism>
<evidence type="ECO:0000313" key="3">
    <source>
        <dbReference type="Proteomes" id="UP001370490"/>
    </source>
</evidence>
<dbReference type="EMBL" id="JBAMMX010000014">
    <property type="protein sequence ID" value="KAK6928293.1"/>
    <property type="molecule type" value="Genomic_DNA"/>
</dbReference>
<feature type="compositionally biased region" description="Polar residues" evidence="1">
    <location>
        <begin position="55"/>
        <end position="64"/>
    </location>
</feature>
<protein>
    <recommendedName>
        <fullName evidence="4">EamA domain-containing protein</fullName>
    </recommendedName>
</protein>
<reference evidence="2 3" key="1">
    <citation type="submission" date="2023-12" db="EMBL/GenBank/DDBJ databases">
        <title>A high-quality genome assembly for Dillenia turbinata (Dilleniales).</title>
        <authorList>
            <person name="Chanderbali A."/>
        </authorList>
    </citation>
    <scope>NUCLEOTIDE SEQUENCE [LARGE SCALE GENOMIC DNA]</scope>
    <source>
        <strain evidence="2">LSX21</strain>
        <tissue evidence="2">Leaf</tissue>
    </source>
</reference>
<comment type="caution">
    <text evidence="2">The sequence shown here is derived from an EMBL/GenBank/DDBJ whole genome shotgun (WGS) entry which is preliminary data.</text>
</comment>
<evidence type="ECO:0000256" key="1">
    <source>
        <dbReference type="SAM" id="MobiDB-lite"/>
    </source>
</evidence>
<name>A0AAN8ZC82_9MAGN</name>
<keyword evidence="3" id="KW-1185">Reference proteome</keyword>
<evidence type="ECO:0000313" key="2">
    <source>
        <dbReference type="EMBL" id="KAK6928293.1"/>
    </source>
</evidence>
<proteinExistence type="predicted"/>
<accession>A0AAN8ZC82</accession>
<dbReference type="Proteomes" id="UP001370490">
    <property type="component" value="Unassembled WGS sequence"/>
</dbReference>
<sequence length="92" mass="9697">MIGNVVAITGAFVAILYQGPRLIRIVGSLVIVTGTTAVIWGKCKEEVVEEGQIDEASSSSNVQFSRPGDEDAPASSSSNVPCFRPGDEDVQE</sequence>
<evidence type="ECO:0008006" key="4">
    <source>
        <dbReference type="Google" id="ProtNLM"/>
    </source>
</evidence>
<feature type="region of interest" description="Disordered" evidence="1">
    <location>
        <begin position="51"/>
        <end position="92"/>
    </location>
</feature>
<gene>
    <name evidence="2" type="ORF">RJ641_006884</name>
</gene>
<dbReference type="AlphaFoldDB" id="A0AAN8ZC82"/>